<reference evidence="3 4" key="1">
    <citation type="submission" date="2016-03" db="EMBL/GenBank/DDBJ databases">
        <title>Chemosynthetic sulphur-oxidizing symbionts of marine invertebrate animals are capable of nitrogen fixation.</title>
        <authorList>
            <person name="Petersen J.M."/>
            <person name="Kemper A."/>
            <person name="Gruber-Vodicka H."/>
            <person name="Cardini U."/>
            <person name="Geest Mvander."/>
            <person name="Kleiner M."/>
            <person name="Bulgheresi S."/>
            <person name="Fussmann M."/>
            <person name="Herbold C."/>
            <person name="Seah B.K.B."/>
            <person name="Antony C.Paul."/>
            <person name="Liu D."/>
            <person name="Belitz A."/>
            <person name="Weber M."/>
        </authorList>
    </citation>
    <scope>NUCLEOTIDE SEQUENCE [LARGE SCALE GENOMIC DNA]</scope>
    <source>
        <strain evidence="3">G_D</strain>
    </source>
</reference>
<evidence type="ECO:0000256" key="2">
    <source>
        <dbReference type="SAM" id="MobiDB-lite"/>
    </source>
</evidence>
<accession>A0A1E2UR50</accession>
<evidence type="ECO:0000313" key="3">
    <source>
        <dbReference type="EMBL" id="ODB97032.1"/>
    </source>
</evidence>
<dbReference type="STRING" id="1818881.A3196_09790"/>
<dbReference type="EMBL" id="LVJZ01000003">
    <property type="protein sequence ID" value="ODB97032.1"/>
    <property type="molecule type" value="Genomic_DNA"/>
</dbReference>
<protein>
    <recommendedName>
        <fullName evidence="5">Penicillin-binding protein activator</fullName>
    </recommendedName>
</protein>
<dbReference type="CDD" id="cd06339">
    <property type="entry name" value="PBP1_YraM_LppC_lipoprotein-like"/>
    <property type="match status" value="1"/>
</dbReference>
<dbReference type="AlphaFoldDB" id="A0A1E2UR50"/>
<comment type="caution">
    <text evidence="3">The sequence shown here is derived from an EMBL/GenBank/DDBJ whole genome shotgun (WGS) entry which is preliminary data.</text>
</comment>
<keyword evidence="4" id="KW-1185">Reference proteome</keyword>
<dbReference type="InterPro" id="IPR028082">
    <property type="entry name" value="Peripla_BP_I"/>
</dbReference>
<dbReference type="SUPFAM" id="SSF53822">
    <property type="entry name" value="Periplasmic binding protein-like I"/>
    <property type="match status" value="1"/>
</dbReference>
<evidence type="ECO:0008006" key="5">
    <source>
        <dbReference type="Google" id="ProtNLM"/>
    </source>
</evidence>
<dbReference type="GO" id="GO:0030234">
    <property type="term" value="F:enzyme regulator activity"/>
    <property type="evidence" value="ECO:0007669"/>
    <property type="project" value="TreeGrafter"/>
</dbReference>
<name>A0A1E2UR50_9GAMM</name>
<sequence>MHIIRHIALLSIFVLLFQQGCTTVTKESQPAPQMSPELRLQVTSLLEDEDYATAAMIVETYAMESESPFREQLLLEAVEYWLRAGEQERSLALVKLIQPSETDLDFNLKLRMLRTELAVLQGDIDQALDLMQPEPGPDAPLALRQHYHRNMAEIFRLSGNLLESARELDVLDLLMEEDPDQRLVIQELLVQTLTTMTDTALTLLQPQPPSTLIGWMELAKVIKSQTADPEELSSSLAEWRQRFPDHPAMQTLMAGLLELQGLSPDDHIAVMLPRSGPYAKVAAAVRDGLMAAWYQQPPQYRPKLQFYDSSELQSTLSIYQQAILNGAQMIVGPLNKDSVKMISNLELLDIPVLALNQVEDEFYETNPNLFQFGLAPEDEAEQVAERAWLEGHRTALILTPQGNWGDRLANSFRNRWLTLGGEIMESQTYLPKENDFSVPIRMLLNINESEARIRSLTRLMGQRVEAEPRTRQDADFIFLAARPQKARQIRPQLKFFRAGNLPILSTSHIYSGIEQAELDRDLGKISFVDTPWLLEDNHGGALSRKSLERFMPGVKGRYARLYAMGIDSYNLLSQLQAMQQQPGRLYNGKSGTIYLDAQNRMHRLLAWADMEKGKASIIGYAPRIEMPHNTQTFNDMNSIDELGIDVETGSSEAVEAELPPVSDHDLSEPAGRR</sequence>
<keyword evidence="1" id="KW-0472">Membrane</keyword>
<dbReference type="Pfam" id="PF04348">
    <property type="entry name" value="LppC"/>
    <property type="match status" value="1"/>
</dbReference>
<dbReference type="Proteomes" id="UP000094849">
    <property type="component" value="Unassembled WGS sequence"/>
</dbReference>
<organism evidence="3 4">
    <name type="scientific">Candidatus Thiodiazotropha endoloripes</name>
    <dbReference type="NCBI Taxonomy" id="1818881"/>
    <lineage>
        <taxon>Bacteria</taxon>
        <taxon>Pseudomonadati</taxon>
        <taxon>Pseudomonadota</taxon>
        <taxon>Gammaproteobacteria</taxon>
        <taxon>Chromatiales</taxon>
        <taxon>Sedimenticolaceae</taxon>
        <taxon>Candidatus Thiodiazotropha</taxon>
    </lineage>
</organism>
<dbReference type="PANTHER" id="PTHR38038:SF1">
    <property type="entry name" value="PENICILLIN-BINDING PROTEIN ACTIVATOR LPOA"/>
    <property type="match status" value="1"/>
</dbReference>
<dbReference type="GO" id="GO:0009252">
    <property type="term" value="P:peptidoglycan biosynthetic process"/>
    <property type="evidence" value="ECO:0007669"/>
    <property type="project" value="TreeGrafter"/>
</dbReference>
<dbReference type="InterPro" id="IPR007443">
    <property type="entry name" value="LpoA"/>
</dbReference>
<dbReference type="GO" id="GO:0031241">
    <property type="term" value="C:periplasmic side of cell outer membrane"/>
    <property type="evidence" value="ECO:0007669"/>
    <property type="project" value="TreeGrafter"/>
</dbReference>
<feature type="region of interest" description="Disordered" evidence="2">
    <location>
        <begin position="652"/>
        <end position="673"/>
    </location>
</feature>
<evidence type="ECO:0000313" key="4">
    <source>
        <dbReference type="Proteomes" id="UP000094849"/>
    </source>
</evidence>
<dbReference type="PANTHER" id="PTHR38038">
    <property type="entry name" value="PENICILLIN-BINDING PROTEIN ACTIVATOR LPOA"/>
    <property type="match status" value="1"/>
</dbReference>
<dbReference type="Gene3D" id="3.40.50.2300">
    <property type="match status" value="2"/>
</dbReference>
<dbReference type="Gene3D" id="1.25.40.650">
    <property type="match status" value="1"/>
</dbReference>
<feature type="compositionally biased region" description="Basic and acidic residues" evidence="2">
    <location>
        <begin position="662"/>
        <end position="673"/>
    </location>
</feature>
<gene>
    <name evidence="3" type="ORF">A3196_09790</name>
</gene>
<proteinExistence type="predicted"/>
<dbReference type="RefSeq" id="WP_069024411.1">
    <property type="nucleotide sequence ID" value="NZ_LVJZ01000003.1"/>
</dbReference>
<evidence type="ECO:0000256" key="1">
    <source>
        <dbReference type="ARBA" id="ARBA00023136"/>
    </source>
</evidence>